<reference evidence="1" key="2">
    <citation type="submission" date="2021-02" db="EMBL/GenBank/DDBJ databases">
        <authorList>
            <person name="Kimball J.A."/>
            <person name="Haas M.W."/>
            <person name="Macchietto M."/>
            <person name="Kono T."/>
            <person name="Duquette J."/>
            <person name="Shao M."/>
        </authorList>
    </citation>
    <scope>NUCLEOTIDE SEQUENCE</scope>
    <source>
        <tissue evidence="1">Fresh leaf tissue</tissue>
    </source>
</reference>
<dbReference type="AlphaFoldDB" id="A0A8J5W7H0"/>
<proteinExistence type="predicted"/>
<gene>
    <name evidence="1" type="ORF">GUJ93_ZPchr0010g8030</name>
</gene>
<evidence type="ECO:0000313" key="2">
    <source>
        <dbReference type="Proteomes" id="UP000729402"/>
    </source>
</evidence>
<dbReference type="EMBL" id="JAAALK010000082">
    <property type="protein sequence ID" value="KAG8084291.1"/>
    <property type="molecule type" value="Genomic_DNA"/>
</dbReference>
<keyword evidence="2" id="KW-1185">Reference proteome</keyword>
<comment type="caution">
    <text evidence="1">The sequence shown here is derived from an EMBL/GenBank/DDBJ whole genome shotgun (WGS) entry which is preliminary data.</text>
</comment>
<sequence length="90" mass="10453">MKLTNMLIFIRGSKWLLQLLHLQYNAARIGERLSLCVAFGCFAIGFLNQVFEKKAMEWCASKGNIPYYETFEKEDRNVDIEHVNSPFCMA</sequence>
<protein>
    <submittedName>
        <fullName evidence="1">Uncharacterized protein</fullName>
    </submittedName>
</protein>
<evidence type="ECO:0000313" key="1">
    <source>
        <dbReference type="EMBL" id="KAG8084291.1"/>
    </source>
</evidence>
<name>A0A8J5W7H0_ZIZPA</name>
<reference evidence="1" key="1">
    <citation type="journal article" date="2021" name="bioRxiv">
        <title>Whole Genome Assembly and Annotation of Northern Wild Rice, Zizania palustris L., Supports a Whole Genome Duplication in the Zizania Genus.</title>
        <authorList>
            <person name="Haas M."/>
            <person name="Kono T."/>
            <person name="Macchietto M."/>
            <person name="Millas R."/>
            <person name="McGilp L."/>
            <person name="Shao M."/>
            <person name="Duquette J."/>
            <person name="Hirsch C.N."/>
            <person name="Kimball J."/>
        </authorList>
    </citation>
    <scope>NUCLEOTIDE SEQUENCE</scope>
    <source>
        <tissue evidence="1">Fresh leaf tissue</tissue>
    </source>
</reference>
<dbReference type="Proteomes" id="UP000729402">
    <property type="component" value="Unassembled WGS sequence"/>
</dbReference>
<organism evidence="1 2">
    <name type="scientific">Zizania palustris</name>
    <name type="common">Northern wild rice</name>
    <dbReference type="NCBI Taxonomy" id="103762"/>
    <lineage>
        <taxon>Eukaryota</taxon>
        <taxon>Viridiplantae</taxon>
        <taxon>Streptophyta</taxon>
        <taxon>Embryophyta</taxon>
        <taxon>Tracheophyta</taxon>
        <taxon>Spermatophyta</taxon>
        <taxon>Magnoliopsida</taxon>
        <taxon>Liliopsida</taxon>
        <taxon>Poales</taxon>
        <taxon>Poaceae</taxon>
        <taxon>BOP clade</taxon>
        <taxon>Oryzoideae</taxon>
        <taxon>Oryzeae</taxon>
        <taxon>Zizaniinae</taxon>
        <taxon>Zizania</taxon>
    </lineage>
</organism>
<accession>A0A8J5W7H0</accession>